<name>A0A2M6WUN2_9BACT</name>
<reference evidence="2" key="1">
    <citation type="submission" date="2017-09" db="EMBL/GenBank/DDBJ databases">
        <title>Depth-based differentiation of microbial function through sediment-hosted aquifers and enrichment of novel symbionts in the deep terrestrial subsurface.</title>
        <authorList>
            <person name="Probst A.J."/>
            <person name="Ladd B."/>
            <person name="Jarett J.K."/>
            <person name="Geller-Mcgrath D.E."/>
            <person name="Sieber C.M.K."/>
            <person name="Emerson J.B."/>
            <person name="Anantharaman K."/>
            <person name="Thomas B.C."/>
            <person name="Malmstrom R."/>
            <person name="Stieglmeier M."/>
            <person name="Klingl A."/>
            <person name="Woyke T."/>
            <person name="Ryan C.M."/>
            <person name="Banfield J.F."/>
        </authorList>
    </citation>
    <scope>NUCLEOTIDE SEQUENCE [LARGE SCALE GENOMIC DNA]</scope>
</reference>
<protein>
    <submittedName>
        <fullName evidence="1">Uncharacterized protein</fullName>
    </submittedName>
</protein>
<proteinExistence type="predicted"/>
<accession>A0A2M6WUN2</accession>
<comment type="caution">
    <text evidence="1">The sequence shown here is derived from an EMBL/GenBank/DDBJ whole genome shotgun (WGS) entry which is preliminary data.</text>
</comment>
<sequence length="89" mass="10090">MTDTKKSCYGCAYKQNVPGDAHIACSFNFKKAEKPLPQGDPHGIKNGWYSFPVNYDPNWMMTECQAYAEESDPEMTIEPFMSLISLMRG</sequence>
<gene>
    <name evidence="1" type="ORF">COT94_00080</name>
</gene>
<dbReference type="AlphaFoldDB" id="A0A2M6WUN2"/>
<evidence type="ECO:0000313" key="1">
    <source>
        <dbReference type="EMBL" id="PIT96492.1"/>
    </source>
</evidence>
<evidence type="ECO:0000313" key="2">
    <source>
        <dbReference type="Proteomes" id="UP000228533"/>
    </source>
</evidence>
<dbReference type="Proteomes" id="UP000228533">
    <property type="component" value="Unassembled WGS sequence"/>
</dbReference>
<organism evidence="1 2">
    <name type="scientific">Candidatus Falkowbacteria bacterium CG10_big_fil_rev_8_21_14_0_10_37_14</name>
    <dbReference type="NCBI Taxonomy" id="1974561"/>
    <lineage>
        <taxon>Bacteria</taxon>
        <taxon>Candidatus Falkowiibacteriota</taxon>
    </lineage>
</organism>
<dbReference type="EMBL" id="PFAM01000002">
    <property type="protein sequence ID" value="PIT96492.1"/>
    <property type="molecule type" value="Genomic_DNA"/>
</dbReference>